<organism evidence="2 3">
    <name type="scientific">Meganyctiphanes norvegica</name>
    <name type="common">Northern krill</name>
    <name type="synonym">Thysanopoda norvegica</name>
    <dbReference type="NCBI Taxonomy" id="48144"/>
    <lineage>
        <taxon>Eukaryota</taxon>
        <taxon>Metazoa</taxon>
        <taxon>Ecdysozoa</taxon>
        <taxon>Arthropoda</taxon>
        <taxon>Crustacea</taxon>
        <taxon>Multicrustacea</taxon>
        <taxon>Malacostraca</taxon>
        <taxon>Eumalacostraca</taxon>
        <taxon>Eucarida</taxon>
        <taxon>Euphausiacea</taxon>
        <taxon>Euphausiidae</taxon>
        <taxon>Meganyctiphanes</taxon>
    </lineage>
</organism>
<keyword evidence="3" id="KW-1185">Reference proteome</keyword>
<feature type="transmembrane region" description="Helical" evidence="1">
    <location>
        <begin position="213"/>
        <end position="234"/>
    </location>
</feature>
<dbReference type="Proteomes" id="UP001497623">
    <property type="component" value="Unassembled WGS sequence"/>
</dbReference>
<dbReference type="PANTHER" id="PTHR19229:SF260">
    <property type="entry name" value="ABC TRANSPORTER DOMAIN-CONTAINING PROTEIN"/>
    <property type="match status" value="1"/>
</dbReference>
<dbReference type="AlphaFoldDB" id="A0AAV2SGG6"/>
<dbReference type="InterPro" id="IPR026082">
    <property type="entry name" value="ABCA"/>
</dbReference>
<feature type="non-terminal residue" evidence="2">
    <location>
        <position position="1"/>
    </location>
</feature>
<keyword evidence="1" id="KW-0812">Transmembrane</keyword>
<comment type="caution">
    <text evidence="2">The sequence shown here is derived from an EMBL/GenBank/DDBJ whole genome shotgun (WGS) entry which is preliminary data.</text>
</comment>
<dbReference type="EMBL" id="CAXKWB010073935">
    <property type="protein sequence ID" value="CAL4197573.1"/>
    <property type="molecule type" value="Genomic_DNA"/>
</dbReference>
<accession>A0AAV2SGG6</accession>
<gene>
    <name evidence="2" type="ORF">MNOR_LOCUS37295</name>
</gene>
<feature type="non-terminal residue" evidence="2">
    <location>
        <position position="246"/>
    </location>
</feature>
<evidence type="ECO:0000256" key="1">
    <source>
        <dbReference type="SAM" id="Phobius"/>
    </source>
</evidence>
<dbReference type="PANTHER" id="PTHR19229">
    <property type="entry name" value="ATP-BINDING CASSETTE TRANSPORTER SUBFAMILY A ABCA"/>
    <property type="match status" value="1"/>
</dbReference>
<evidence type="ECO:0000313" key="3">
    <source>
        <dbReference type="Proteomes" id="UP001497623"/>
    </source>
</evidence>
<keyword evidence="1" id="KW-1133">Transmembrane helix</keyword>
<reference evidence="2 3" key="1">
    <citation type="submission" date="2024-05" db="EMBL/GenBank/DDBJ databases">
        <authorList>
            <person name="Wallberg A."/>
        </authorList>
    </citation>
    <scope>NUCLEOTIDE SEQUENCE [LARGE SCALE GENOMIC DNA]</scope>
</reference>
<protein>
    <submittedName>
        <fullName evidence="2">Uncharacterized protein</fullName>
    </submittedName>
</protein>
<evidence type="ECO:0000313" key="2">
    <source>
        <dbReference type="EMBL" id="CAL4197573.1"/>
    </source>
</evidence>
<dbReference type="GO" id="GO:0016020">
    <property type="term" value="C:membrane"/>
    <property type="evidence" value="ECO:0007669"/>
    <property type="project" value="InterPro"/>
</dbReference>
<proteinExistence type="predicted"/>
<name>A0AAV2SGG6_MEGNR</name>
<keyword evidence="1" id="KW-0472">Membrane</keyword>
<dbReference type="GO" id="GO:0140359">
    <property type="term" value="F:ABC-type transporter activity"/>
    <property type="evidence" value="ECO:0007669"/>
    <property type="project" value="InterPro"/>
</dbReference>
<sequence>VHIDESLISQSKNSCFVLREDLSHLIPLFPDMPGTKKLYYGPEGNWTKKAVTHLAEKMGTKLLGVHFDMTKYIEPVASNIDLDDKVNQLYFQTNDSLFNYFLGVYFNLPEDYDLTSEDPPDHLDYDIRMQKFWWTDFLYPYLQIPGPRNYSFDSDGSFLGNYNMDGFTYIQTLIDRFYVSSVANNESLLEEFEIQSQMYPYPPYNQDNGMSQLYGAFLPTVAVLSFVLLCPSLIKNVVYEKETGVR</sequence>
<dbReference type="GO" id="GO:0005319">
    <property type="term" value="F:lipid transporter activity"/>
    <property type="evidence" value="ECO:0007669"/>
    <property type="project" value="TreeGrafter"/>
</dbReference>